<sequence>MKLRSLLLGLLAFVFFACPDKDDEIPQGSLNVEATIDGQAWRASGNSRVTNVGGFTVFAIGAGATDRSNIALTLDAERTGNFDLAGKAIWTTANQVVYSASSGTLTISKIEGDKVSGTFAFKASPMTGSGSEVTISNGKFTNINIMR</sequence>
<organism evidence="2 3">
    <name type="scientific">Algoriphagus ornithinivorans</name>
    <dbReference type="NCBI Taxonomy" id="226506"/>
    <lineage>
        <taxon>Bacteria</taxon>
        <taxon>Pseudomonadati</taxon>
        <taxon>Bacteroidota</taxon>
        <taxon>Cytophagia</taxon>
        <taxon>Cytophagales</taxon>
        <taxon>Cyclobacteriaceae</taxon>
        <taxon>Algoriphagus</taxon>
    </lineage>
</organism>
<dbReference type="STRING" id="226506.SAMN04488519_104197"/>
<feature type="signal peptide" evidence="1">
    <location>
        <begin position="1"/>
        <end position="17"/>
    </location>
</feature>
<dbReference type="Proteomes" id="UP000199564">
    <property type="component" value="Unassembled WGS sequence"/>
</dbReference>
<name>A0A1I5F363_9BACT</name>
<proteinExistence type="predicted"/>
<accession>A0A1I5F363</accession>
<dbReference type="PROSITE" id="PS51257">
    <property type="entry name" value="PROKAR_LIPOPROTEIN"/>
    <property type="match status" value="1"/>
</dbReference>
<evidence type="ECO:0000256" key="1">
    <source>
        <dbReference type="SAM" id="SignalP"/>
    </source>
</evidence>
<evidence type="ECO:0000313" key="3">
    <source>
        <dbReference type="Proteomes" id="UP000199564"/>
    </source>
</evidence>
<protein>
    <submittedName>
        <fullName evidence="2">Uncharacterized protein</fullName>
    </submittedName>
</protein>
<keyword evidence="1" id="KW-0732">Signal</keyword>
<evidence type="ECO:0000313" key="2">
    <source>
        <dbReference type="EMBL" id="SFO18238.1"/>
    </source>
</evidence>
<reference evidence="3" key="1">
    <citation type="submission" date="2016-10" db="EMBL/GenBank/DDBJ databases">
        <authorList>
            <person name="Varghese N."/>
            <person name="Submissions S."/>
        </authorList>
    </citation>
    <scope>NUCLEOTIDE SEQUENCE [LARGE SCALE GENOMIC DNA]</scope>
    <source>
        <strain evidence="3">DSM 15282</strain>
    </source>
</reference>
<gene>
    <name evidence="2" type="ORF">SAMN04488519_104197</name>
</gene>
<feature type="chain" id="PRO_5011607295" evidence="1">
    <location>
        <begin position="18"/>
        <end position="147"/>
    </location>
</feature>
<dbReference type="EMBL" id="FOVW01000004">
    <property type="protein sequence ID" value="SFO18238.1"/>
    <property type="molecule type" value="Genomic_DNA"/>
</dbReference>
<dbReference type="AlphaFoldDB" id="A0A1I5F363"/>
<dbReference type="InterPro" id="IPR046219">
    <property type="entry name" value="DUF6252"/>
</dbReference>
<dbReference type="RefSeq" id="WP_139217463.1">
    <property type="nucleotide sequence ID" value="NZ_FOVW01000004.1"/>
</dbReference>
<dbReference type="Pfam" id="PF19765">
    <property type="entry name" value="DUF6252"/>
    <property type="match status" value="1"/>
</dbReference>
<keyword evidence="3" id="KW-1185">Reference proteome</keyword>